<dbReference type="AlphaFoldDB" id="A0A2P5FRJ6"/>
<dbReference type="EMBL" id="JXTC01000013">
    <property type="protein sequence ID" value="POO00379.1"/>
    <property type="molecule type" value="Genomic_DNA"/>
</dbReference>
<dbReference type="Proteomes" id="UP000237000">
    <property type="component" value="Unassembled WGS sequence"/>
</dbReference>
<keyword evidence="1" id="KW-0472">Membrane</keyword>
<dbReference type="GO" id="GO:0016705">
    <property type="term" value="F:oxidoreductase activity, acting on paired donors, with incorporation or reduction of molecular oxygen"/>
    <property type="evidence" value="ECO:0007669"/>
    <property type="project" value="InterPro"/>
</dbReference>
<gene>
    <name evidence="2" type="ORF">TorRG33x02_037920</name>
</gene>
<comment type="caution">
    <text evidence="2">The sequence shown here is derived from an EMBL/GenBank/DDBJ whole genome shotgun (WGS) entry which is preliminary data.</text>
</comment>
<feature type="transmembrane region" description="Helical" evidence="1">
    <location>
        <begin position="129"/>
        <end position="148"/>
    </location>
</feature>
<organism evidence="2 3">
    <name type="scientific">Trema orientale</name>
    <name type="common">Charcoal tree</name>
    <name type="synonym">Celtis orientalis</name>
    <dbReference type="NCBI Taxonomy" id="63057"/>
    <lineage>
        <taxon>Eukaryota</taxon>
        <taxon>Viridiplantae</taxon>
        <taxon>Streptophyta</taxon>
        <taxon>Embryophyta</taxon>
        <taxon>Tracheophyta</taxon>
        <taxon>Spermatophyta</taxon>
        <taxon>Magnoliopsida</taxon>
        <taxon>eudicotyledons</taxon>
        <taxon>Gunneridae</taxon>
        <taxon>Pentapetalae</taxon>
        <taxon>rosids</taxon>
        <taxon>fabids</taxon>
        <taxon>Rosales</taxon>
        <taxon>Cannabaceae</taxon>
        <taxon>Trema</taxon>
    </lineage>
</organism>
<dbReference type="GO" id="GO:0004497">
    <property type="term" value="F:monooxygenase activity"/>
    <property type="evidence" value="ECO:0007669"/>
    <property type="project" value="InterPro"/>
</dbReference>
<dbReference type="GO" id="GO:0020037">
    <property type="term" value="F:heme binding"/>
    <property type="evidence" value="ECO:0007669"/>
    <property type="project" value="InterPro"/>
</dbReference>
<keyword evidence="1" id="KW-1133">Transmembrane helix</keyword>
<proteinExistence type="predicted"/>
<accession>A0A2P5FRJ6</accession>
<dbReference type="STRING" id="63057.A0A2P5FRJ6"/>
<keyword evidence="1" id="KW-0812">Transmembrane</keyword>
<name>A0A2P5FRJ6_TREOI</name>
<dbReference type="SUPFAM" id="SSF48264">
    <property type="entry name" value="Cytochrome P450"/>
    <property type="match status" value="1"/>
</dbReference>
<evidence type="ECO:0000313" key="2">
    <source>
        <dbReference type="EMBL" id="POO00379.1"/>
    </source>
</evidence>
<protein>
    <submittedName>
        <fullName evidence="2">Cytochrome P</fullName>
    </submittedName>
</protein>
<evidence type="ECO:0000313" key="3">
    <source>
        <dbReference type="Proteomes" id="UP000237000"/>
    </source>
</evidence>
<dbReference type="InParanoid" id="A0A2P5FRJ6"/>
<keyword evidence="3" id="KW-1185">Reference proteome</keyword>
<sequence>MILGDRSLLDLNGDDHKRVRSTLVSFSKPESLKHFVGILEEEFRSPLQMHWQGKQQVKVRLFFFFTYIFFSTFSCVSNYERKMLTFKASVYESMLKCIVVHAMVIYESVFNIILAKAKKQELLSLMDMTLHLYFLLLWSGFYLMSLPFTKLFFEVNKTLFSCEI</sequence>
<feature type="transmembrane region" description="Helical" evidence="1">
    <location>
        <begin position="99"/>
        <end position="117"/>
    </location>
</feature>
<dbReference type="InterPro" id="IPR036396">
    <property type="entry name" value="Cyt_P450_sf"/>
</dbReference>
<dbReference type="OrthoDB" id="3945418at2759"/>
<reference evidence="3" key="1">
    <citation type="submission" date="2016-06" db="EMBL/GenBank/DDBJ databases">
        <title>Parallel loss of symbiosis genes in relatives of nitrogen-fixing non-legume Parasponia.</title>
        <authorList>
            <person name="Van Velzen R."/>
            <person name="Holmer R."/>
            <person name="Bu F."/>
            <person name="Rutten L."/>
            <person name="Van Zeijl A."/>
            <person name="Liu W."/>
            <person name="Santuari L."/>
            <person name="Cao Q."/>
            <person name="Sharma T."/>
            <person name="Shen D."/>
            <person name="Roswanjaya Y."/>
            <person name="Wardhani T."/>
            <person name="Kalhor M.S."/>
            <person name="Jansen J."/>
            <person name="Van den Hoogen J."/>
            <person name="Gungor B."/>
            <person name="Hartog M."/>
            <person name="Hontelez J."/>
            <person name="Verver J."/>
            <person name="Yang W.-C."/>
            <person name="Schijlen E."/>
            <person name="Repin R."/>
            <person name="Schilthuizen M."/>
            <person name="Schranz E."/>
            <person name="Heidstra R."/>
            <person name="Miyata K."/>
            <person name="Fedorova E."/>
            <person name="Kohlen W."/>
            <person name="Bisseling T."/>
            <person name="Smit S."/>
            <person name="Geurts R."/>
        </authorList>
    </citation>
    <scope>NUCLEOTIDE SEQUENCE [LARGE SCALE GENOMIC DNA]</scope>
    <source>
        <strain evidence="3">cv. RG33-2</strain>
    </source>
</reference>
<dbReference type="GO" id="GO:0005506">
    <property type="term" value="F:iron ion binding"/>
    <property type="evidence" value="ECO:0007669"/>
    <property type="project" value="InterPro"/>
</dbReference>
<evidence type="ECO:0000256" key="1">
    <source>
        <dbReference type="SAM" id="Phobius"/>
    </source>
</evidence>
<feature type="transmembrane region" description="Helical" evidence="1">
    <location>
        <begin position="59"/>
        <end position="79"/>
    </location>
</feature>